<accession>A0A6C0AY40</accession>
<dbReference type="GO" id="GO:0003677">
    <property type="term" value="F:DNA binding"/>
    <property type="evidence" value="ECO:0007669"/>
    <property type="project" value="InterPro"/>
</dbReference>
<evidence type="ECO:0000256" key="6">
    <source>
        <dbReference type="ARBA" id="ARBA00022634"/>
    </source>
</evidence>
<dbReference type="Pfam" id="PF14792">
    <property type="entry name" value="DNA_pol_B_palm"/>
    <property type="match status" value="1"/>
</dbReference>
<evidence type="ECO:0000313" key="20">
    <source>
        <dbReference type="EMBL" id="QHS84151.1"/>
    </source>
</evidence>
<evidence type="ECO:0000259" key="19">
    <source>
        <dbReference type="SMART" id="SM00532"/>
    </source>
</evidence>
<keyword evidence="8" id="KW-0548">Nucleotidyltransferase</keyword>
<evidence type="ECO:0000256" key="5">
    <source>
        <dbReference type="ARBA" id="ARBA00022598"/>
    </source>
</evidence>
<dbReference type="InterPro" id="IPR004150">
    <property type="entry name" value="NAD_DNA_ligase_OB"/>
</dbReference>
<keyword evidence="11" id="KW-0239">DNA-directed DNA polymerase</keyword>
<dbReference type="InterPro" id="IPR036420">
    <property type="entry name" value="BRCT_dom_sf"/>
</dbReference>
<dbReference type="GO" id="GO:0005634">
    <property type="term" value="C:nucleus"/>
    <property type="evidence" value="ECO:0007669"/>
    <property type="project" value="TreeGrafter"/>
</dbReference>
<keyword evidence="13" id="KW-0234">DNA repair</keyword>
<dbReference type="Gene3D" id="2.40.50.140">
    <property type="entry name" value="Nucleic acid-binding proteins"/>
    <property type="match status" value="1"/>
</dbReference>
<keyword evidence="6" id="KW-0237">DNA synthesis</keyword>
<evidence type="ECO:0000256" key="2">
    <source>
        <dbReference type="ARBA" id="ARBA00012417"/>
    </source>
</evidence>
<dbReference type="InterPro" id="IPR027421">
    <property type="entry name" value="DNA_pol_lamdba_lyase_dom_sf"/>
</dbReference>
<keyword evidence="5" id="KW-0436">Ligase</keyword>
<dbReference type="GO" id="GO:0006260">
    <property type="term" value="P:DNA replication"/>
    <property type="evidence" value="ECO:0007669"/>
    <property type="project" value="UniProtKB-KW"/>
</dbReference>
<dbReference type="PANTHER" id="PTHR11276">
    <property type="entry name" value="DNA POLYMERASE TYPE-X FAMILY MEMBER"/>
    <property type="match status" value="1"/>
</dbReference>
<dbReference type="Gene3D" id="1.10.150.20">
    <property type="entry name" value="5' to 3' exonuclease, C-terminal subdomain"/>
    <property type="match status" value="2"/>
</dbReference>
<dbReference type="InterPro" id="IPR002054">
    <property type="entry name" value="DNA-dir_DNA_pol_X"/>
</dbReference>
<comment type="cofactor">
    <cofactor evidence="1">
        <name>Mn(2+)</name>
        <dbReference type="ChEBI" id="CHEBI:29035"/>
    </cofactor>
</comment>
<evidence type="ECO:0000256" key="13">
    <source>
        <dbReference type="ARBA" id="ARBA00023204"/>
    </source>
</evidence>
<dbReference type="Gene3D" id="3.30.210.10">
    <property type="entry name" value="DNA polymerase, thumb domain"/>
    <property type="match status" value="1"/>
</dbReference>
<evidence type="ECO:0000256" key="1">
    <source>
        <dbReference type="ARBA" id="ARBA00001936"/>
    </source>
</evidence>
<dbReference type="SUPFAM" id="SSF81301">
    <property type="entry name" value="Nucleotidyltransferase"/>
    <property type="match status" value="1"/>
</dbReference>
<keyword evidence="12" id="KW-0520">NAD</keyword>
<keyword evidence="10" id="KW-0227">DNA damage</keyword>
<dbReference type="Pfam" id="PF10391">
    <property type="entry name" value="DNA_pol_lambd_f"/>
    <property type="match status" value="1"/>
</dbReference>
<feature type="coiled-coil region" evidence="17">
    <location>
        <begin position="411"/>
        <end position="457"/>
    </location>
</feature>
<keyword evidence="14" id="KW-0456">Lyase</keyword>
<dbReference type="InterPro" id="IPR028207">
    <property type="entry name" value="DNA_pol_B_palm_palm"/>
</dbReference>
<feature type="domain" description="NAD-dependent DNA ligase N-terminal" evidence="19">
    <location>
        <begin position="465"/>
        <end position="853"/>
    </location>
</feature>
<dbReference type="Gene3D" id="3.30.460.10">
    <property type="entry name" value="Beta Polymerase, domain 2"/>
    <property type="match status" value="1"/>
</dbReference>
<feature type="domain" description="DNA-directed DNA polymerase X" evidence="18">
    <location>
        <begin position="10"/>
        <end position="320"/>
    </location>
</feature>
<dbReference type="PANTHER" id="PTHR11276:SF28">
    <property type="entry name" value="DNA POLYMERASE LAMBDA"/>
    <property type="match status" value="1"/>
</dbReference>
<dbReference type="SMART" id="SM00483">
    <property type="entry name" value="POLXc"/>
    <property type="match status" value="1"/>
</dbReference>
<dbReference type="Pfam" id="PF01653">
    <property type="entry name" value="DNA_ligase_aden"/>
    <property type="match status" value="1"/>
</dbReference>
<dbReference type="GO" id="GO:0003887">
    <property type="term" value="F:DNA-directed DNA polymerase activity"/>
    <property type="evidence" value="ECO:0007669"/>
    <property type="project" value="UniProtKB-KW"/>
</dbReference>
<dbReference type="AlphaFoldDB" id="A0A6C0AY40"/>
<dbReference type="GO" id="GO:0006303">
    <property type="term" value="P:double-strand break repair via nonhomologous end joining"/>
    <property type="evidence" value="ECO:0007669"/>
    <property type="project" value="TreeGrafter"/>
</dbReference>
<dbReference type="EC" id="6.5.1.2" evidence="3"/>
<dbReference type="PRINTS" id="PR00870">
    <property type="entry name" value="DNAPOLXBETA"/>
</dbReference>
<dbReference type="SUPFAM" id="SSF47802">
    <property type="entry name" value="DNA polymerase beta, N-terminal domain-like"/>
    <property type="match status" value="1"/>
</dbReference>
<dbReference type="Pfam" id="PF14791">
    <property type="entry name" value="DNA_pol_B_thumb"/>
    <property type="match status" value="1"/>
</dbReference>
<dbReference type="InterPro" id="IPR013840">
    <property type="entry name" value="DNAligase_N"/>
</dbReference>
<organism evidence="20">
    <name type="scientific">viral metagenome</name>
    <dbReference type="NCBI Taxonomy" id="1070528"/>
    <lineage>
        <taxon>unclassified sequences</taxon>
        <taxon>metagenomes</taxon>
        <taxon>organismal metagenomes</taxon>
    </lineage>
</organism>
<evidence type="ECO:0000256" key="8">
    <source>
        <dbReference type="ARBA" id="ARBA00022695"/>
    </source>
</evidence>
<keyword evidence="17" id="KW-0175">Coiled coil</keyword>
<evidence type="ECO:0000256" key="3">
    <source>
        <dbReference type="ARBA" id="ARBA00012722"/>
    </source>
</evidence>
<dbReference type="EC" id="2.7.7.7" evidence="2"/>
<dbReference type="InterPro" id="IPR010995">
    <property type="entry name" value="DNA_repair_Rad51/TF_NusA_a-hlx"/>
</dbReference>
<evidence type="ECO:0000256" key="7">
    <source>
        <dbReference type="ARBA" id="ARBA00022679"/>
    </source>
</evidence>
<dbReference type="InterPro" id="IPR001357">
    <property type="entry name" value="BRCT_dom"/>
</dbReference>
<dbReference type="InterPro" id="IPR022312">
    <property type="entry name" value="DNA_pol_X"/>
</dbReference>
<dbReference type="InterPro" id="IPR013839">
    <property type="entry name" value="DNAligase_adenylation"/>
</dbReference>
<dbReference type="InterPro" id="IPR002008">
    <property type="entry name" value="DNA_pol_X_beta-like"/>
</dbReference>
<sequence>MNSEVPKSTRLNGLFTKTLSKLASITKQRGENFQSIAYTRAEESIVVTKKDITSYKDLIGKPYFGENIIKKLEEVETTGKLNYIEKAKEDPVLALTEVYGIGPSKARDFISKDIKSVSQLKQHMDTDKLTYAQNLGLKYFNEINKRIPREKIINYEEILKSTLSSIDNKAQLEIAGSYRRKLQSSGDIDVIISHPENTQYIFSKFLDKLKDKKIILGFLSRGKQKSLTIAKLEDDIPRRIDFIYSSPEEYPFALLYFTGSKSFNTVMRHHANKLGYTLNEHGIYKYENKKKGDKVLRDFTSEEDIFAFLNLKFRLPEERIEGSAVVNLKISSTIIEMEDVSPNTKIMNKMKKNIEKVKSTTEQINPKECDKDNCSLISAPSVSKFYVPSSNIDTSESLKSDAPPFFKPSNTDILNKINKKLKEKKESLKNTTTNMNKTEQKEKKRNYKQLLAAFNKDGYDALDNFSEYELSYLVKKLNDLYYNGESLIDDNTYDIVKQKLQDKFPDNEVLNKIGAPVKKQKAKLPYFMASMDKIKPDTDALEKWVKKYNSGCLISAKLDGISGLYTTEGEEPKLYTRGDGEIGQDISDLIPYFKLPKDKDITIRGEFIIQKSVFSEKYADKFSNGRNFVAGVINSKKIEKSKYYDIDFVAYEVIKPVLTPKDQIEKLQELHVDIVLNDYKDSITNDELSQLLLSWRDSYKYEIDGIIVVDNKIYERENKNPDHGFAFKMVISDQIAEALVVDVLWDPSKDGYLKPRIRIEPITLGGAKIEYATAFNAGFVEKNKLGIGAMIKLVRSGDVIPHILDVVTPASEAKFPHESYEWNDTHVDILLKNPNDNEIVQKKNIEYFFKTLKVVNLGPGMINKLVKANYNTIGKILEMTVSDYETIEGIKHTLASKIYKSIEECVEKASLAKIMTGSNVFGHSIAREKIKLILENYSNVLTDTLSDNDKIEKIKEIKGMAQKTSEAFVNNIPKFIEFLEETKLSYKLEETKIKSSKVALITETGATKESVIPDENKEHDLYKRQIVFTGFRDETLIKKLEDDYSVKISNSVSKNTYLVLAKNPNDSSGKVLKAKELNIPVMSKEEFDAKYIDI</sequence>
<evidence type="ECO:0000256" key="15">
    <source>
        <dbReference type="ARBA" id="ARBA00034005"/>
    </source>
</evidence>
<dbReference type="InterPro" id="IPR029398">
    <property type="entry name" value="PolB_thumb"/>
</dbReference>
<dbReference type="Gene3D" id="3.30.470.30">
    <property type="entry name" value="DNA ligase/mRNA capping enzyme"/>
    <property type="match status" value="1"/>
</dbReference>
<dbReference type="InterPro" id="IPR043519">
    <property type="entry name" value="NT_sf"/>
</dbReference>
<protein>
    <recommendedName>
        <fullName evidence="4">DNA polymerase lambda</fullName>
        <ecNumber evidence="2">2.7.7.7</ecNumber>
        <ecNumber evidence="3">6.5.1.2</ecNumber>
    </recommendedName>
</protein>
<dbReference type="SUPFAM" id="SSF56091">
    <property type="entry name" value="DNA ligase/mRNA capping enzyme, catalytic domain"/>
    <property type="match status" value="1"/>
</dbReference>
<dbReference type="SMART" id="SM00532">
    <property type="entry name" value="LIGANc"/>
    <property type="match status" value="1"/>
</dbReference>
<evidence type="ECO:0000256" key="4">
    <source>
        <dbReference type="ARBA" id="ARBA00016513"/>
    </source>
</evidence>
<dbReference type="Gene3D" id="1.10.150.110">
    <property type="entry name" value="DNA polymerase beta, N-terminal domain-like"/>
    <property type="match status" value="1"/>
</dbReference>
<dbReference type="InterPro" id="IPR037160">
    <property type="entry name" value="DNA_Pol_thumb_sf"/>
</dbReference>
<evidence type="ECO:0000256" key="10">
    <source>
        <dbReference type="ARBA" id="ARBA00022763"/>
    </source>
</evidence>
<dbReference type="Pfam" id="PF00533">
    <property type="entry name" value="BRCT"/>
    <property type="match status" value="1"/>
</dbReference>
<dbReference type="SUPFAM" id="SSF50249">
    <property type="entry name" value="Nucleic acid-binding proteins"/>
    <property type="match status" value="1"/>
</dbReference>
<evidence type="ECO:0000256" key="9">
    <source>
        <dbReference type="ARBA" id="ARBA00022705"/>
    </source>
</evidence>
<dbReference type="Gene3D" id="3.40.50.10190">
    <property type="entry name" value="BRCT domain"/>
    <property type="match status" value="1"/>
</dbReference>
<dbReference type="SUPFAM" id="SSF81585">
    <property type="entry name" value="PsbU/PolX domain-like"/>
    <property type="match status" value="1"/>
</dbReference>
<evidence type="ECO:0000256" key="14">
    <source>
        <dbReference type="ARBA" id="ARBA00023239"/>
    </source>
</evidence>
<dbReference type="SUPFAM" id="SSF47794">
    <property type="entry name" value="Rad51 N-terminal domain-like"/>
    <property type="match status" value="1"/>
</dbReference>
<dbReference type="GO" id="GO:0003911">
    <property type="term" value="F:DNA ligase (NAD+) activity"/>
    <property type="evidence" value="ECO:0007669"/>
    <property type="project" value="UniProtKB-EC"/>
</dbReference>
<evidence type="ECO:0000256" key="12">
    <source>
        <dbReference type="ARBA" id="ARBA00023027"/>
    </source>
</evidence>
<name>A0A6C0AY40_9ZZZZ</name>
<dbReference type="EMBL" id="MN738773">
    <property type="protein sequence ID" value="QHS84151.1"/>
    <property type="molecule type" value="Genomic_DNA"/>
</dbReference>
<reference evidence="20" key="1">
    <citation type="journal article" date="2020" name="Nature">
        <title>Giant virus diversity and host interactions through global metagenomics.</title>
        <authorList>
            <person name="Schulz F."/>
            <person name="Roux S."/>
            <person name="Paez-Espino D."/>
            <person name="Jungbluth S."/>
            <person name="Walsh D.A."/>
            <person name="Denef V.J."/>
            <person name="McMahon K.D."/>
            <person name="Konstantinidis K.T."/>
            <person name="Eloe-Fadrosh E.A."/>
            <person name="Kyrpides N.C."/>
            <person name="Woyke T."/>
        </authorList>
    </citation>
    <scope>NUCLEOTIDE SEQUENCE</scope>
    <source>
        <strain evidence="20">GVMAG-S-ERX555965-48</strain>
    </source>
</reference>
<dbReference type="Pfam" id="PF14716">
    <property type="entry name" value="HHH_8"/>
    <property type="match status" value="1"/>
</dbReference>
<dbReference type="InterPro" id="IPR018944">
    <property type="entry name" value="DNA_pol_lambd_fingers_domain"/>
</dbReference>
<proteinExistence type="predicted"/>
<evidence type="ECO:0000256" key="16">
    <source>
        <dbReference type="ARBA" id="ARBA00049244"/>
    </source>
</evidence>
<evidence type="ECO:0000256" key="11">
    <source>
        <dbReference type="ARBA" id="ARBA00022932"/>
    </source>
</evidence>
<comment type="catalytic activity">
    <reaction evidence="16">
        <text>DNA(n) + a 2'-deoxyribonucleoside 5'-triphosphate = DNA(n+1) + diphosphate</text>
        <dbReference type="Rhea" id="RHEA:22508"/>
        <dbReference type="Rhea" id="RHEA-COMP:17339"/>
        <dbReference type="Rhea" id="RHEA-COMP:17340"/>
        <dbReference type="ChEBI" id="CHEBI:33019"/>
        <dbReference type="ChEBI" id="CHEBI:61560"/>
        <dbReference type="ChEBI" id="CHEBI:173112"/>
        <dbReference type="EC" id="2.7.7.7"/>
    </reaction>
</comment>
<dbReference type="PRINTS" id="PR00869">
    <property type="entry name" value="DNAPOLX"/>
</dbReference>
<dbReference type="GO" id="GO:0016829">
    <property type="term" value="F:lyase activity"/>
    <property type="evidence" value="ECO:0007669"/>
    <property type="project" value="UniProtKB-KW"/>
</dbReference>
<keyword evidence="9" id="KW-0235">DNA replication</keyword>
<evidence type="ECO:0000259" key="18">
    <source>
        <dbReference type="SMART" id="SM00483"/>
    </source>
</evidence>
<dbReference type="CDD" id="cd00141">
    <property type="entry name" value="NT_POLXc"/>
    <property type="match status" value="1"/>
</dbReference>
<comment type="catalytic activity">
    <reaction evidence="15">
        <text>NAD(+) + (deoxyribonucleotide)n-3'-hydroxyl + 5'-phospho-(deoxyribonucleotide)m = (deoxyribonucleotide)n+m + AMP + beta-nicotinamide D-nucleotide.</text>
        <dbReference type="EC" id="6.5.1.2"/>
    </reaction>
</comment>
<keyword evidence="7" id="KW-0808">Transferase</keyword>
<dbReference type="GO" id="GO:0000166">
    <property type="term" value="F:nucleotide binding"/>
    <property type="evidence" value="ECO:0007669"/>
    <property type="project" value="InterPro"/>
</dbReference>
<dbReference type="InterPro" id="IPR012340">
    <property type="entry name" value="NA-bd_OB-fold"/>
</dbReference>
<evidence type="ECO:0000256" key="17">
    <source>
        <dbReference type="SAM" id="Coils"/>
    </source>
</evidence>
<dbReference type="Pfam" id="PF03120">
    <property type="entry name" value="OB_DNA_ligase"/>
    <property type="match status" value="1"/>
</dbReference>
<dbReference type="InterPro" id="IPR010996">
    <property type="entry name" value="HHH_MUS81"/>
</dbReference>